<organism evidence="3">
    <name type="scientific">Volvox carteri f. nagariensis</name>
    <dbReference type="NCBI Taxonomy" id="3068"/>
    <lineage>
        <taxon>Eukaryota</taxon>
        <taxon>Viridiplantae</taxon>
        <taxon>Chlorophyta</taxon>
        <taxon>core chlorophytes</taxon>
        <taxon>Chlorophyceae</taxon>
        <taxon>CS clade</taxon>
        <taxon>Chlamydomonadales</taxon>
        <taxon>Volvocaceae</taxon>
        <taxon>Volvox</taxon>
    </lineage>
</organism>
<feature type="region of interest" description="Disordered" evidence="1">
    <location>
        <begin position="278"/>
        <end position="326"/>
    </location>
</feature>
<dbReference type="InParanoid" id="D8U7T2"/>
<proteinExistence type="predicted"/>
<dbReference type="KEGG" id="vcn:VOLCADRAFT_95622"/>
<feature type="compositionally biased region" description="Pro residues" evidence="1">
    <location>
        <begin position="1004"/>
        <end position="1015"/>
    </location>
</feature>
<feature type="compositionally biased region" description="Low complexity" evidence="1">
    <location>
        <begin position="481"/>
        <end position="492"/>
    </location>
</feature>
<name>D8U7T2_VOLCA</name>
<feature type="compositionally biased region" description="Low complexity" evidence="1">
    <location>
        <begin position="66"/>
        <end position="78"/>
    </location>
</feature>
<dbReference type="RefSeq" id="XP_002954793.1">
    <property type="nucleotide sequence ID" value="XM_002954747.1"/>
</dbReference>
<dbReference type="EMBL" id="GL378366">
    <property type="protein sequence ID" value="EFJ44199.1"/>
    <property type="molecule type" value="Genomic_DNA"/>
</dbReference>
<feature type="region of interest" description="Disordered" evidence="1">
    <location>
        <begin position="1068"/>
        <end position="1109"/>
    </location>
</feature>
<feature type="compositionally biased region" description="Gly residues" evidence="1">
    <location>
        <begin position="1099"/>
        <end position="1108"/>
    </location>
</feature>
<feature type="compositionally biased region" description="Pro residues" evidence="1">
    <location>
        <begin position="493"/>
        <end position="502"/>
    </location>
</feature>
<dbReference type="OrthoDB" id="551920at2759"/>
<reference evidence="2 3" key="1">
    <citation type="journal article" date="2010" name="Science">
        <title>Genomic analysis of organismal complexity in the multicellular green alga Volvox carteri.</title>
        <authorList>
            <person name="Prochnik S.E."/>
            <person name="Umen J."/>
            <person name="Nedelcu A.M."/>
            <person name="Hallmann A."/>
            <person name="Miller S.M."/>
            <person name="Nishii I."/>
            <person name="Ferris P."/>
            <person name="Kuo A."/>
            <person name="Mitros T."/>
            <person name="Fritz-Laylin L.K."/>
            <person name="Hellsten U."/>
            <person name="Chapman J."/>
            <person name="Simakov O."/>
            <person name="Rensing S.A."/>
            <person name="Terry A."/>
            <person name="Pangilinan J."/>
            <person name="Kapitonov V."/>
            <person name="Jurka J."/>
            <person name="Salamov A."/>
            <person name="Shapiro H."/>
            <person name="Schmutz J."/>
            <person name="Grimwood J."/>
            <person name="Lindquist E."/>
            <person name="Lucas S."/>
            <person name="Grigoriev I.V."/>
            <person name="Schmitt R."/>
            <person name="Kirk D."/>
            <person name="Rokhsar D.S."/>
        </authorList>
    </citation>
    <scope>NUCLEOTIDE SEQUENCE [LARGE SCALE GENOMIC DNA]</scope>
    <source>
        <strain evidence="3">f. Nagariensis / Eve</strain>
    </source>
</reference>
<feature type="compositionally biased region" description="Low complexity" evidence="1">
    <location>
        <begin position="1016"/>
        <end position="1027"/>
    </location>
</feature>
<sequence>MPKSERPVSGLVNLLIDAAHKKHENRNVPHPATPAYTLFAQRLPTCSGAGTTAGHSGASGSGSGGSRSSSGGKPRTSGTGTGTGAAPPINLDACRRSPGNTGFAAHSATTVYAWEERSPRRSGGGSPRGNGGGAAATASPSPLGTGMGSRGPSPLGRTAPAAIMTAPAAGRRALHDVLMEEDRAQRGSLLGAAPQMRMLGAEAEAAPTPSLTNLFRYLQVVCLYDSNFQAANSKGQHGVPLRATAKRQGIGPISYLYRWYCKRGTQFRSAVTAVDVPDAPARPSTEEPWRAVDTAAAASSTSASASGRSNSSSSSSTAQQRHNTGGGAAAVASASCAAVVAEMPAWLRKATTQRAHSGPGIFHDSADGGGGAAAAVARSSFDGYEKVPTTSGRRMNYTADPLMSLSELVDMLEDLEVIPGCCCWWGGGEVVGVGGEVVPHMASRTDVAKIFNAARQAFASATATPTATNAAGHSADSATAATAVAAAAARTTPPRPPHPPHPAAAAAAGGRGQQISVPAIKLLQQQQQRPASAVVHYATGNNNRNNTATQANALDPWASGFNTLSGISSIMDMAMAAAAAAAATSGPNVPRPTSAPRVLLSRPGGGGGGGTAAAAAATAGATTGGAANVIPRTQPHPDDIRFPVFKDILVRLAVAIACNEPLTPAGGVAASAAAAKPAAAAAVGATFPGTASIGSLASRGLNPLPSSSCNGGAAAVAADAASSPNTFGLPYGSGRTMSKEDATLAVRRLLERMQLYRSDVRILKHRLDELARLAKEHGIRVRDNRFRCVAVSVVDVAQDIPVAIGVTAPPPPARPGLPGRVLAPWSVLAATPAPSYLSAVVTEEDQEDPLYQPAWREFGAVALDLGVLQPGELRRCRLLLHCRGPYTLSVRIDTTNAPFCDVTHVGLHSIPPGLNFRVDMSIQIYDIGKVAGELRLIYNSTQDRREREVVVPVYGMVYPTASTDATVDINGRSWPRSTSERGVMAAKLARQRTPAAAAALAVPMVPPLRGPPSPSPSASSPSGSSCSTGYDNSNRCTGMALHKTHDAVRRPEGSAAAAAVPAAVAEDSCADSRSGGGWPGSHGSTGSGGDGETDARGTDGSGGVGGTSTAGVSTLPVDSCIAASAAAAGAADGGTVAQHPAIRQAKASGSGNGDGAVDDRPLTLLYSCIPCWEAPSCLLTLLLKGF</sequence>
<dbReference type="AlphaFoldDB" id="D8U7T2"/>
<feature type="compositionally biased region" description="Low complexity" evidence="1">
    <location>
        <begin position="294"/>
        <end position="318"/>
    </location>
</feature>
<evidence type="ECO:0000313" key="3">
    <source>
        <dbReference type="Proteomes" id="UP000001058"/>
    </source>
</evidence>
<dbReference type="GeneID" id="9621520"/>
<feature type="compositionally biased region" description="Gly residues" evidence="1">
    <location>
        <begin position="1074"/>
        <end position="1090"/>
    </location>
</feature>
<evidence type="ECO:0000256" key="1">
    <source>
        <dbReference type="SAM" id="MobiDB-lite"/>
    </source>
</evidence>
<feature type="region of interest" description="Disordered" evidence="1">
    <location>
        <begin position="481"/>
        <end position="510"/>
    </location>
</feature>
<dbReference type="Proteomes" id="UP000001058">
    <property type="component" value="Unassembled WGS sequence"/>
</dbReference>
<accession>D8U7T2</accession>
<feature type="compositionally biased region" description="Gly residues" evidence="1">
    <location>
        <begin position="122"/>
        <end position="134"/>
    </location>
</feature>
<evidence type="ECO:0000313" key="2">
    <source>
        <dbReference type="EMBL" id="EFJ44199.1"/>
    </source>
</evidence>
<gene>
    <name evidence="2" type="ORF">VOLCADRAFT_95622</name>
</gene>
<feature type="region of interest" description="Disordered" evidence="1">
    <location>
        <begin position="1004"/>
        <end position="1030"/>
    </location>
</feature>
<feature type="region of interest" description="Disordered" evidence="1">
    <location>
        <begin position="49"/>
        <end position="159"/>
    </location>
</feature>
<protein>
    <submittedName>
        <fullName evidence="2">Uncharacterized protein</fullName>
    </submittedName>
</protein>
<keyword evidence="3" id="KW-1185">Reference proteome</keyword>